<dbReference type="OrthoDB" id="2989462at2"/>
<keyword evidence="3 5" id="KW-1133">Transmembrane helix</keyword>
<proteinExistence type="predicted"/>
<feature type="transmembrane region" description="Helical" evidence="5">
    <location>
        <begin position="39"/>
        <end position="59"/>
    </location>
</feature>
<accession>A0A1G6NAV3</accession>
<dbReference type="STRING" id="1236220.SAMN04488112_11280"/>
<dbReference type="InterPro" id="IPR019109">
    <property type="entry name" value="MamF_MmsF"/>
</dbReference>
<evidence type="ECO:0000256" key="4">
    <source>
        <dbReference type="ARBA" id="ARBA00023136"/>
    </source>
</evidence>
<evidence type="ECO:0000256" key="3">
    <source>
        <dbReference type="ARBA" id="ARBA00022989"/>
    </source>
</evidence>
<evidence type="ECO:0000313" key="7">
    <source>
        <dbReference type="Proteomes" id="UP000199387"/>
    </source>
</evidence>
<evidence type="ECO:0000256" key="1">
    <source>
        <dbReference type="ARBA" id="ARBA00004141"/>
    </source>
</evidence>
<dbReference type="EMBL" id="FMZA01000012">
    <property type="protein sequence ID" value="SDC64962.1"/>
    <property type="molecule type" value="Genomic_DNA"/>
</dbReference>
<feature type="transmembrane region" description="Helical" evidence="5">
    <location>
        <begin position="6"/>
        <end position="27"/>
    </location>
</feature>
<dbReference type="AlphaFoldDB" id="A0A1G6NAV3"/>
<dbReference type="Pfam" id="PF09685">
    <property type="entry name" value="MamF_MmsF"/>
    <property type="match status" value="1"/>
</dbReference>
<reference evidence="6 7" key="1">
    <citation type="submission" date="2016-10" db="EMBL/GenBank/DDBJ databases">
        <authorList>
            <person name="de Groot N.N."/>
        </authorList>
    </citation>
    <scope>NUCLEOTIDE SEQUENCE [LARGE SCALE GENOMIC DNA]</scope>
    <source>
        <strain evidence="6 7">DSM 45514</strain>
    </source>
</reference>
<sequence>MKVIKILLHASIWFAPVLIPLILWLLASERELKRLSLQALVFHFVIWLLVSISYFFSFILIGLPFLVIFGLIGLIAPIMGIIRAIQDRSFHYPLIGSWIR</sequence>
<comment type="subcellular location">
    <subcellularLocation>
        <location evidence="1">Membrane</location>
        <topology evidence="1">Multi-pass membrane protein</topology>
    </subcellularLocation>
</comment>
<feature type="transmembrane region" description="Helical" evidence="5">
    <location>
        <begin position="65"/>
        <end position="85"/>
    </location>
</feature>
<evidence type="ECO:0000256" key="2">
    <source>
        <dbReference type="ARBA" id="ARBA00022692"/>
    </source>
</evidence>
<evidence type="ECO:0008006" key="8">
    <source>
        <dbReference type="Google" id="ProtNLM"/>
    </source>
</evidence>
<gene>
    <name evidence="6" type="ORF">SAMN04488112_11280</name>
</gene>
<dbReference type="Proteomes" id="UP000199387">
    <property type="component" value="Unassembled WGS sequence"/>
</dbReference>
<keyword evidence="7" id="KW-1185">Reference proteome</keyword>
<keyword evidence="4 5" id="KW-0472">Membrane</keyword>
<protein>
    <recommendedName>
        <fullName evidence="8">DUF4870 domain-containing protein</fullName>
    </recommendedName>
</protein>
<evidence type="ECO:0000256" key="5">
    <source>
        <dbReference type="SAM" id="Phobius"/>
    </source>
</evidence>
<name>A0A1G6NAV3_9BACL</name>
<organism evidence="6 7">
    <name type="scientific">Melghirimyces thermohalophilus</name>
    <dbReference type="NCBI Taxonomy" id="1236220"/>
    <lineage>
        <taxon>Bacteria</taxon>
        <taxon>Bacillati</taxon>
        <taxon>Bacillota</taxon>
        <taxon>Bacilli</taxon>
        <taxon>Bacillales</taxon>
        <taxon>Thermoactinomycetaceae</taxon>
        <taxon>Melghirimyces</taxon>
    </lineage>
</organism>
<keyword evidence="2 5" id="KW-0812">Transmembrane</keyword>
<dbReference type="RefSeq" id="WP_091570536.1">
    <property type="nucleotide sequence ID" value="NZ_FMZA01000012.1"/>
</dbReference>
<evidence type="ECO:0000313" key="6">
    <source>
        <dbReference type="EMBL" id="SDC64962.1"/>
    </source>
</evidence>